<evidence type="ECO:0000313" key="3">
    <source>
        <dbReference type="Proteomes" id="UP000035526"/>
    </source>
</evidence>
<proteinExistence type="predicted"/>
<accession>A0A837J525</accession>
<dbReference type="AlphaFoldDB" id="A0A837J525"/>
<protein>
    <recommendedName>
        <fullName evidence="4">Hydrogenase-4 component G</fullName>
    </recommendedName>
</protein>
<comment type="caution">
    <text evidence="2">The sequence shown here is derived from an EMBL/GenBank/DDBJ whole genome shotgun (WGS) entry which is preliminary data.</text>
</comment>
<evidence type="ECO:0000256" key="1">
    <source>
        <dbReference type="SAM" id="MobiDB-lite"/>
    </source>
</evidence>
<organism evidence="2 3">
    <name type="scientific">Aliarcobacter butzleri L351</name>
    <dbReference type="NCBI Taxonomy" id="1447259"/>
    <lineage>
        <taxon>Bacteria</taxon>
        <taxon>Pseudomonadati</taxon>
        <taxon>Campylobacterota</taxon>
        <taxon>Epsilonproteobacteria</taxon>
        <taxon>Campylobacterales</taxon>
        <taxon>Arcobacteraceae</taxon>
        <taxon>Aliarcobacter</taxon>
    </lineage>
</organism>
<feature type="region of interest" description="Disordered" evidence="1">
    <location>
        <begin position="14"/>
        <end position="38"/>
    </location>
</feature>
<reference evidence="2 3" key="1">
    <citation type="submission" date="2014-01" db="EMBL/GenBank/DDBJ databases">
        <title>Development of a Comparative Genomic Fingerprinting Assay for High Resolution Genotyping of Arcobacter butzleri.</title>
        <authorList>
            <person name="Webb A.L."/>
            <person name="Inglis G.D."/>
            <person name="Kruczkiewicz P."/>
            <person name="Selinger L.B."/>
            <person name="Taboada E.N."/>
        </authorList>
    </citation>
    <scope>NUCLEOTIDE SEQUENCE [LARGE SCALE GENOMIC DNA]</scope>
    <source>
        <strain evidence="2 3">L351</strain>
    </source>
</reference>
<name>A0A837J525_9BACT</name>
<dbReference type="RefSeq" id="WP_046991845.1">
    <property type="nucleotide sequence ID" value="NZ_JAIS01000085.1"/>
</dbReference>
<evidence type="ECO:0008006" key="4">
    <source>
        <dbReference type="Google" id="ProtNLM"/>
    </source>
</evidence>
<evidence type="ECO:0000313" key="2">
    <source>
        <dbReference type="EMBL" id="KLE00520.1"/>
    </source>
</evidence>
<gene>
    <name evidence="2" type="ORF">AF76_07335</name>
</gene>
<feature type="compositionally biased region" description="Low complexity" evidence="1">
    <location>
        <begin position="18"/>
        <end position="29"/>
    </location>
</feature>
<dbReference type="EMBL" id="JAIS01000085">
    <property type="protein sequence ID" value="KLE00520.1"/>
    <property type="molecule type" value="Genomic_DNA"/>
</dbReference>
<dbReference type="Proteomes" id="UP000035526">
    <property type="component" value="Unassembled WGS sequence"/>
</dbReference>
<sequence length="203" mass="21935">MQVSNSTSQAALNAFKQNSNSGVNSSTTTKQPETKEKSLEEIVNDSATKVTISMNAQYILFEMNASNVTKTNSLAQFGLTGLTDQQNDVLSFLNGGTSDGLTLSDLGYQGKPILQLSQDEATQLVSEDGFFGVTQTSDRVAGFVLSFSGDNLDILQKGREGIVKGFEEAEKLFGGQLPEISYKTQERTLALIDEKIKSLKGEE</sequence>